<keyword evidence="3" id="KW-1185">Reference proteome</keyword>
<dbReference type="Proteomes" id="UP000429595">
    <property type="component" value="Unassembled WGS sequence"/>
</dbReference>
<evidence type="ECO:0000313" key="2">
    <source>
        <dbReference type="EMBL" id="KAB7708847.1"/>
    </source>
</evidence>
<sequence length="118" mass="13119">MKSNIPLEKEKVNVDIHIKEQAAKRLATKLEGGKLLKLYYDTEGCGCGVNGIPVLWIVDEPSAGDVEIQTNAMPVLVEKAQMLFYADRLTIDVSGSNQYRLSSPEEILNGRMNVIKKQ</sequence>
<reference evidence="2 3" key="1">
    <citation type="submission" date="2019-10" db="EMBL/GenBank/DDBJ databases">
        <title>Bacillus aerolatum sp. nov., isolated from bioaerosol of sport playgrounds.</title>
        <authorList>
            <person name="Chen P."/>
            <person name="Zhang G."/>
        </authorList>
    </citation>
    <scope>NUCLEOTIDE SEQUENCE [LARGE SCALE GENOMIC DNA]</scope>
    <source>
        <strain evidence="2 3">CX253</strain>
    </source>
</reference>
<dbReference type="InterPro" id="IPR035903">
    <property type="entry name" value="HesB-like_dom_sf"/>
</dbReference>
<accession>A0A6I1FNJ6</accession>
<proteinExistence type="predicted"/>
<dbReference type="InterPro" id="IPR000361">
    <property type="entry name" value="ATAP_core_dom"/>
</dbReference>
<protein>
    <submittedName>
        <fullName evidence="2">Iron-sulfur cluster biosynthesis family protein</fullName>
    </submittedName>
</protein>
<dbReference type="Pfam" id="PF01521">
    <property type="entry name" value="Fe-S_biosyn"/>
    <property type="match status" value="1"/>
</dbReference>
<dbReference type="Gene3D" id="2.60.300.12">
    <property type="entry name" value="HesB-like domain"/>
    <property type="match status" value="1"/>
</dbReference>
<gene>
    <name evidence="2" type="ORF">F9802_01495</name>
</gene>
<evidence type="ECO:0000313" key="3">
    <source>
        <dbReference type="Proteomes" id="UP000429595"/>
    </source>
</evidence>
<feature type="domain" description="Core" evidence="1">
    <location>
        <begin position="15"/>
        <end position="115"/>
    </location>
</feature>
<organism evidence="2 3">
    <name type="scientific">Bacillus aerolatus</name>
    <dbReference type="NCBI Taxonomy" id="2653354"/>
    <lineage>
        <taxon>Bacteria</taxon>
        <taxon>Bacillati</taxon>
        <taxon>Bacillota</taxon>
        <taxon>Bacilli</taxon>
        <taxon>Bacillales</taxon>
        <taxon>Bacillaceae</taxon>
        <taxon>Bacillus</taxon>
    </lineage>
</organism>
<comment type="caution">
    <text evidence="2">The sequence shown here is derived from an EMBL/GenBank/DDBJ whole genome shotgun (WGS) entry which is preliminary data.</text>
</comment>
<name>A0A6I1FNJ6_9BACI</name>
<dbReference type="EMBL" id="WEIO01000001">
    <property type="protein sequence ID" value="KAB7708847.1"/>
    <property type="molecule type" value="Genomic_DNA"/>
</dbReference>
<dbReference type="AlphaFoldDB" id="A0A6I1FNJ6"/>
<evidence type="ECO:0000259" key="1">
    <source>
        <dbReference type="Pfam" id="PF01521"/>
    </source>
</evidence>
<dbReference type="SUPFAM" id="SSF89360">
    <property type="entry name" value="HesB-like domain"/>
    <property type="match status" value="1"/>
</dbReference>